<dbReference type="AlphaFoldDB" id="A0A1U7YVU4"/>
<dbReference type="GeneID" id="104587523"/>
<dbReference type="PROSITE" id="PS51450">
    <property type="entry name" value="LRR"/>
    <property type="match status" value="1"/>
</dbReference>
<dbReference type="KEGG" id="nnu:104587523"/>
<dbReference type="PRINTS" id="PR00364">
    <property type="entry name" value="DISEASERSIST"/>
</dbReference>
<keyword evidence="6" id="KW-0520">NAD</keyword>
<organism evidence="8 9">
    <name type="scientific">Nelumbo nucifera</name>
    <name type="common">Sacred lotus</name>
    <dbReference type="NCBI Taxonomy" id="4432"/>
    <lineage>
        <taxon>Eukaryota</taxon>
        <taxon>Viridiplantae</taxon>
        <taxon>Streptophyta</taxon>
        <taxon>Embryophyta</taxon>
        <taxon>Tracheophyta</taxon>
        <taxon>Spermatophyta</taxon>
        <taxon>Magnoliopsida</taxon>
        <taxon>Proteales</taxon>
        <taxon>Nelumbonaceae</taxon>
        <taxon>Nelumbo</taxon>
    </lineage>
</organism>
<dbReference type="Pfam" id="PF07725">
    <property type="entry name" value="LRR_3"/>
    <property type="match status" value="1"/>
</dbReference>
<reference evidence="9" key="1">
    <citation type="submission" date="2025-08" db="UniProtKB">
        <authorList>
            <consortium name="RefSeq"/>
        </authorList>
    </citation>
    <scope>IDENTIFICATION</scope>
</reference>
<dbReference type="FunCoup" id="A0A1U7YVU4">
    <property type="interactions" value="253"/>
</dbReference>
<dbReference type="GO" id="GO:0043531">
    <property type="term" value="F:ADP binding"/>
    <property type="evidence" value="ECO:0007669"/>
    <property type="project" value="InterPro"/>
</dbReference>
<keyword evidence="8" id="KW-1185">Reference proteome</keyword>
<evidence type="ECO:0000256" key="6">
    <source>
        <dbReference type="ARBA" id="ARBA00023027"/>
    </source>
</evidence>
<keyword evidence="2" id="KW-0433">Leucine-rich repeat</keyword>
<evidence type="ECO:0000313" key="8">
    <source>
        <dbReference type="Proteomes" id="UP000189703"/>
    </source>
</evidence>
<evidence type="ECO:0000313" key="9">
    <source>
        <dbReference type="RefSeq" id="XP_010243470.1"/>
    </source>
</evidence>
<dbReference type="InterPro" id="IPR035897">
    <property type="entry name" value="Toll_tir_struct_dom_sf"/>
</dbReference>
<dbReference type="InterPro" id="IPR011713">
    <property type="entry name" value="Leu-rich_rpt_3"/>
</dbReference>
<dbReference type="Pfam" id="PF00931">
    <property type="entry name" value="NB-ARC"/>
    <property type="match status" value="1"/>
</dbReference>
<dbReference type="GO" id="GO:0007165">
    <property type="term" value="P:signal transduction"/>
    <property type="evidence" value="ECO:0007669"/>
    <property type="project" value="InterPro"/>
</dbReference>
<dbReference type="InterPro" id="IPR058192">
    <property type="entry name" value="WHD_ROQ1-like"/>
</dbReference>
<dbReference type="InterPro" id="IPR042197">
    <property type="entry name" value="Apaf_helical"/>
</dbReference>
<dbReference type="Gene3D" id="3.40.50.10140">
    <property type="entry name" value="Toll/interleukin-1 receptor homology (TIR) domain"/>
    <property type="match status" value="1"/>
</dbReference>
<comment type="catalytic activity">
    <reaction evidence="7">
        <text>NAD(+) + H2O = ADP-D-ribose + nicotinamide + H(+)</text>
        <dbReference type="Rhea" id="RHEA:16301"/>
        <dbReference type="ChEBI" id="CHEBI:15377"/>
        <dbReference type="ChEBI" id="CHEBI:15378"/>
        <dbReference type="ChEBI" id="CHEBI:17154"/>
        <dbReference type="ChEBI" id="CHEBI:57540"/>
        <dbReference type="ChEBI" id="CHEBI:57967"/>
        <dbReference type="EC" id="3.2.2.6"/>
    </reaction>
    <physiologicalReaction direction="left-to-right" evidence="7">
        <dbReference type="Rhea" id="RHEA:16302"/>
    </physiologicalReaction>
</comment>
<dbReference type="GO" id="GO:0006952">
    <property type="term" value="P:defense response"/>
    <property type="evidence" value="ECO:0007669"/>
    <property type="project" value="InterPro"/>
</dbReference>
<evidence type="ECO:0000256" key="5">
    <source>
        <dbReference type="ARBA" id="ARBA00022821"/>
    </source>
</evidence>
<dbReference type="OMA" id="NEIVEWR"/>
<dbReference type="InterPro" id="IPR044974">
    <property type="entry name" value="Disease_R_plants"/>
</dbReference>
<dbReference type="OrthoDB" id="6160824at2759"/>
<evidence type="ECO:0000256" key="1">
    <source>
        <dbReference type="ARBA" id="ARBA00011982"/>
    </source>
</evidence>
<proteinExistence type="predicted"/>
<dbReference type="Pfam" id="PF23286">
    <property type="entry name" value="LRR_13"/>
    <property type="match status" value="1"/>
</dbReference>
<dbReference type="Gene3D" id="3.80.10.10">
    <property type="entry name" value="Ribonuclease Inhibitor"/>
    <property type="match status" value="2"/>
</dbReference>
<dbReference type="InterPro" id="IPR002182">
    <property type="entry name" value="NB-ARC"/>
</dbReference>
<dbReference type="Gene3D" id="3.40.50.300">
    <property type="entry name" value="P-loop containing nucleotide triphosphate hydrolases"/>
    <property type="match status" value="1"/>
</dbReference>
<keyword evidence="3" id="KW-0677">Repeat</keyword>
<sequence>MAIDSPEAFPPVSSTHPWKYDVFLSFRGEETRRNFTDHLYTALSIRGIYTFRDDEELQRGREISSALLKAIEESRICIIVFSESYASSRWCLDELVKIMECEGTDVGDPSDLQELKWIVLPIFYKVDPSDVRKQTGSFGKEFSQLKKRFKSEVTKVHMWERALRAAADLSGWNQENVANGHESKFIEKIVNEVWMKLNKTTLDVVDHPVGIHSRVNDVCSLLNLGSNDVRIVGIWGMGGIGKTTIAKAVYNQIFNNFEGSSFLEDVRERSRSWVSRVELQEQLLSDILMIKDLNIGSCAIGTSIIKGRLRFKKVLLVLDDVDGIDQLKKLAGDHEWFGKGSRIIITTRDDHLLNVLQVDGKYKVKALNDDESIELFSWHAFNKKHPIEGYSDLSTDVVRYVEGLPLALKVWGSHLCDITSTRLWENELDKLKKIPHGDVQGKLRTSFDALDYDNKEVFLDIACFFIGMDKHHVIRILEGHYSNPEGRITDLIQRSLLKQNRNKMKMHDQIRDMGREIVRQESPRNPGRRTRLWSSEDIVHVLGKHKGSEVIRGLILENYCSLTDVDFGTEAFVKMTEVRLLQLNNVHLTGDFEHLPKELTWLCWNGFALKFIPADFHLKYLVILEMQHSKVERVWEGIKVLEKLKYLNLSYSQFLMQTPNFLGCPSLEILILEGCSSLVEIHESIGNLNKLVILNLKDCKNLMTLPSSICNLTSLKYFNLHGCKHIGKFPSQSLLSSFLSISSSYSYSLERLDLRHCNLSEGALPSDLRCLSSLKKLYLSFNNFSNLPSSMNRLSQLHWLELNNCTRLQSIPGLPSSLQFLEASGCTSLESISNLGSLTKLRYLNLQNTNFVSLPVAINQLLRLDWLKLEECSRLQSLPVLPSCLKILNMNNCTLIERLDLSNLQRLSSLQLKDCRKLVDVQFPESLVFISDISMNGCSSLENTSWNFLLNNILQGARKADRSDIHLLGSDIPDWFSYQNNGSLISFEVPPLVNRKIQGLIICAAYVANKNYSSHHFTLFKAEIINKTKGVEWTVQPYANHSLLKRGKNVWVIYRTFIMIGDILINGDVMITGYPHSTSEIRNWLEGGDQVQVSIVCEIRGRVASGEEIQVNKCGVHLVYMLDDRLPNDHSNVGLQDTERLRLQPNPALNPDIQCDERLTTMNPNANQLIHCKKLIIILGLLFVCCIFSLMRF</sequence>
<evidence type="ECO:0000256" key="4">
    <source>
        <dbReference type="ARBA" id="ARBA00022801"/>
    </source>
</evidence>
<dbReference type="GO" id="GO:0061809">
    <property type="term" value="F:NAD+ nucleosidase activity, cyclic ADP-ribose generating"/>
    <property type="evidence" value="ECO:0007669"/>
    <property type="project" value="UniProtKB-EC"/>
</dbReference>
<gene>
    <name evidence="9" type="primary">LOC104587523</name>
</gene>
<dbReference type="PANTHER" id="PTHR11017">
    <property type="entry name" value="LEUCINE-RICH REPEAT-CONTAINING PROTEIN"/>
    <property type="match status" value="1"/>
</dbReference>
<dbReference type="SUPFAM" id="SSF52200">
    <property type="entry name" value="Toll/Interleukin receptor TIR domain"/>
    <property type="match status" value="1"/>
</dbReference>
<dbReference type="SUPFAM" id="SSF52540">
    <property type="entry name" value="P-loop containing nucleoside triphosphate hydrolases"/>
    <property type="match status" value="1"/>
</dbReference>
<dbReference type="FunFam" id="3.40.50.10140:FF:000007">
    <property type="entry name" value="Disease resistance protein (TIR-NBS-LRR class)"/>
    <property type="match status" value="1"/>
</dbReference>
<dbReference type="InterPro" id="IPR000157">
    <property type="entry name" value="TIR_dom"/>
</dbReference>
<dbReference type="InterPro" id="IPR045344">
    <property type="entry name" value="C-JID"/>
</dbReference>
<dbReference type="Proteomes" id="UP000189703">
    <property type="component" value="Unplaced"/>
</dbReference>
<dbReference type="PROSITE" id="PS50104">
    <property type="entry name" value="TIR"/>
    <property type="match status" value="1"/>
</dbReference>
<dbReference type="InterPro" id="IPR027417">
    <property type="entry name" value="P-loop_NTPase"/>
</dbReference>
<dbReference type="SMART" id="SM00369">
    <property type="entry name" value="LRR_TYP"/>
    <property type="match status" value="2"/>
</dbReference>
<dbReference type="Pfam" id="PF23282">
    <property type="entry name" value="WHD_ROQ1"/>
    <property type="match status" value="1"/>
</dbReference>
<dbReference type="Pfam" id="PF20160">
    <property type="entry name" value="C-JID"/>
    <property type="match status" value="1"/>
</dbReference>
<dbReference type="Gene3D" id="1.10.8.430">
    <property type="entry name" value="Helical domain of apoptotic protease-activating factors"/>
    <property type="match status" value="1"/>
</dbReference>
<protein>
    <recommendedName>
        <fullName evidence="1">ADP-ribosyl cyclase/cyclic ADP-ribose hydrolase</fullName>
        <ecNumber evidence="1">3.2.2.6</ecNumber>
    </recommendedName>
</protein>
<dbReference type="SUPFAM" id="SSF52058">
    <property type="entry name" value="L domain-like"/>
    <property type="match status" value="1"/>
</dbReference>
<keyword evidence="5" id="KW-0611">Plant defense</keyword>
<keyword evidence="4" id="KW-0378">Hydrolase</keyword>
<dbReference type="InterPro" id="IPR003591">
    <property type="entry name" value="Leu-rich_rpt_typical-subtyp"/>
</dbReference>
<name>A0A1U7YVU4_NELNU</name>
<evidence type="ECO:0000256" key="2">
    <source>
        <dbReference type="ARBA" id="ARBA00022614"/>
    </source>
</evidence>
<dbReference type="EC" id="3.2.2.6" evidence="1"/>
<dbReference type="Pfam" id="PF01582">
    <property type="entry name" value="TIR"/>
    <property type="match status" value="1"/>
</dbReference>
<accession>A0A1U7YVU4</accession>
<dbReference type="RefSeq" id="XP_010243470.1">
    <property type="nucleotide sequence ID" value="XM_010245168.2"/>
</dbReference>
<dbReference type="SMART" id="SM00255">
    <property type="entry name" value="TIR"/>
    <property type="match status" value="1"/>
</dbReference>
<dbReference type="PANTHER" id="PTHR11017:SF271">
    <property type="entry name" value="DISEASE RESISTANCE PROTEIN (TIR-NBS-LRR CLASS) FAMILY"/>
    <property type="match status" value="1"/>
</dbReference>
<evidence type="ECO:0000256" key="3">
    <source>
        <dbReference type="ARBA" id="ARBA00022737"/>
    </source>
</evidence>
<dbReference type="InterPro" id="IPR058546">
    <property type="entry name" value="RPS4B/Roq1-like_LRR"/>
</dbReference>
<evidence type="ECO:0000256" key="7">
    <source>
        <dbReference type="ARBA" id="ARBA00047304"/>
    </source>
</evidence>
<dbReference type="InterPro" id="IPR001611">
    <property type="entry name" value="Leu-rich_rpt"/>
</dbReference>
<dbReference type="InterPro" id="IPR032675">
    <property type="entry name" value="LRR_dom_sf"/>
</dbReference>
<dbReference type="eggNOG" id="ENOG502T11S">
    <property type="taxonomic scope" value="Eukaryota"/>
</dbReference>